<dbReference type="EMBL" id="JAGGNH010000004">
    <property type="protein sequence ID" value="KAJ0976506.1"/>
    <property type="molecule type" value="Genomic_DNA"/>
</dbReference>
<evidence type="ECO:0000256" key="3">
    <source>
        <dbReference type="ARBA" id="ARBA00022781"/>
    </source>
</evidence>
<evidence type="ECO:0000256" key="5">
    <source>
        <dbReference type="ARBA" id="ARBA00023136"/>
    </source>
</evidence>
<keyword evidence="2" id="KW-0813">Transport</keyword>
<keyword evidence="3" id="KW-0375">Hydrogen ion transport</keyword>
<evidence type="ECO:0000256" key="2">
    <source>
        <dbReference type="ARBA" id="ARBA00022448"/>
    </source>
</evidence>
<comment type="subcellular location">
    <subcellularLocation>
        <location evidence="1">Membrane</location>
    </subcellularLocation>
</comment>
<protein>
    <recommendedName>
        <fullName evidence="10">ATP synthase delta chain</fullName>
    </recommendedName>
</protein>
<evidence type="ECO:0000256" key="4">
    <source>
        <dbReference type="ARBA" id="ARBA00023065"/>
    </source>
</evidence>
<dbReference type="Pfam" id="PF00213">
    <property type="entry name" value="OSCP"/>
    <property type="match status" value="1"/>
</dbReference>
<comment type="caution">
    <text evidence="8">The sequence shown here is derived from an EMBL/GenBank/DDBJ whole genome shotgun (WGS) entry which is preliminary data.</text>
</comment>
<evidence type="ECO:0000313" key="8">
    <source>
        <dbReference type="EMBL" id="KAJ0976506.1"/>
    </source>
</evidence>
<dbReference type="OrthoDB" id="1262810at2759"/>
<accession>A0A9D5CN54</accession>
<evidence type="ECO:0008006" key="10">
    <source>
        <dbReference type="Google" id="ProtNLM"/>
    </source>
</evidence>
<evidence type="ECO:0000256" key="1">
    <source>
        <dbReference type="ARBA" id="ARBA00004370"/>
    </source>
</evidence>
<keyword evidence="4" id="KW-0406">Ion transport</keyword>
<sequence length="231" mass="25441">MSTFNQPMTPSGHPVFAPRDSGFHEVSPQHVPVATPSQGVPSLKLSPPSLSLSMTCEEASQRAGATLFAQSQGDFNRQHLRNTRLVGTEYRSNSSDHPPMRIMNPEHCRTTTFDSELQPLAQSMKSSLLQTGNFNLPEKNCGFQSSVVLTVVIYSALKLENKQIDLIARKMRRLTGFRNLKLENITDPSLIAGFVISYDADGSQVIDLSVKGQLAALTARVESTDKRDRPL</sequence>
<keyword evidence="9" id="KW-1185">Reference proteome</keyword>
<evidence type="ECO:0000313" key="9">
    <source>
        <dbReference type="Proteomes" id="UP001085076"/>
    </source>
</evidence>
<keyword evidence="6" id="KW-0066">ATP synthesis</keyword>
<dbReference type="PANTHER" id="PTHR11910">
    <property type="entry name" value="ATP SYNTHASE DELTA CHAIN"/>
    <property type="match status" value="1"/>
</dbReference>
<name>A0A9D5CN54_9LILI</name>
<proteinExistence type="predicted"/>
<organism evidence="8 9">
    <name type="scientific">Dioscorea zingiberensis</name>
    <dbReference type="NCBI Taxonomy" id="325984"/>
    <lineage>
        <taxon>Eukaryota</taxon>
        <taxon>Viridiplantae</taxon>
        <taxon>Streptophyta</taxon>
        <taxon>Embryophyta</taxon>
        <taxon>Tracheophyta</taxon>
        <taxon>Spermatophyta</taxon>
        <taxon>Magnoliopsida</taxon>
        <taxon>Liliopsida</taxon>
        <taxon>Dioscoreales</taxon>
        <taxon>Dioscoreaceae</taxon>
        <taxon>Dioscorea</taxon>
    </lineage>
</organism>
<feature type="region of interest" description="Disordered" evidence="7">
    <location>
        <begin position="1"/>
        <end position="27"/>
    </location>
</feature>
<gene>
    <name evidence="8" type="ORF">J5N97_018471</name>
</gene>
<evidence type="ECO:0000256" key="6">
    <source>
        <dbReference type="ARBA" id="ARBA00023310"/>
    </source>
</evidence>
<keyword evidence="5" id="KW-0472">Membrane</keyword>
<reference evidence="8" key="1">
    <citation type="submission" date="2021-03" db="EMBL/GenBank/DDBJ databases">
        <authorList>
            <person name="Li Z."/>
            <person name="Yang C."/>
        </authorList>
    </citation>
    <scope>NUCLEOTIDE SEQUENCE</scope>
    <source>
        <strain evidence="8">Dzin_1.0</strain>
        <tissue evidence="8">Leaf</tissue>
    </source>
</reference>
<evidence type="ECO:0000256" key="7">
    <source>
        <dbReference type="SAM" id="MobiDB-lite"/>
    </source>
</evidence>
<reference evidence="8" key="2">
    <citation type="journal article" date="2022" name="Hortic Res">
        <title>The genome of Dioscorea zingiberensis sheds light on the biosynthesis, origin and evolution of the medicinally important diosgenin saponins.</title>
        <authorList>
            <person name="Li Y."/>
            <person name="Tan C."/>
            <person name="Li Z."/>
            <person name="Guo J."/>
            <person name="Li S."/>
            <person name="Chen X."/>
            <person name="Wang C."/>
            <person name="Dai X."/>
            <person name="Yang H."/>
            <person name="Song W."/>
            <person name="Hou L."/>
            <person name="Xu J."/>
            <person name="Tong Z."/>
            <person name="Xu A."/>
            <person name="Yuan X."/>
            <person name="Wang W."/>
            <person name="Yang Q."/>
            <person name="Chen L."/>
            <person name="Sun Z."/>
            <person name="Wang K."/>
            <person name="Pan B."/>
            <person name="Chen J."/>
            <person name="Bao Y."/>
            <person name="Liu F."/>
            <person name="Qi X."/>
            <person name="Gang D.R."/>
            <person name="Wen J."/>
            <person name="Li J."/>
        </authorList>
    </citation>
    <scope>NUCLEOTIDE SEQUENCE</scope>
    <source>
        <strain evidence="8">Dzin_1.0</strain>
    </source>
</reference>
<dbReference type="Proteomes" id="UP001085076">
    <property type="component" value="Miscellaneous, Linkage group lg04"/>
</dbReference>
<dbReference type="AlphaFoldDB" id="A0A9D5CN54"/>
<dbReference type="GO" id="GO:0016020">
    <property type="term" value="C:membrane"/>
    <property type="evidence" value="ECO:0007669"/>
    <property type="project" value="UniProtKB-SubCell"/>
</dbReference>
<dbReference type="PRINTS" id="PR00125">
    <property type="entry name" value="ATPASEDELTA"/>
</dbReference>
<dbReference type="InterPro" id="IPR000711">
    <property type="entry name" value="ATPase_OSCP/dsu"/>
</dbReference>
<dbReference type="GO" id="GO:0046933">
    <property type="term" value="F:proton-transporting ATP synthase activity, rotational mechanism"/>
    <property type="evidence" value="ECO:0007669"/>
    <property type="project" value="InterPro"/>
</dbReference>